<dbReference type="InterPro" id="IPR028145">
    <property type="entry name" value="Synaptonemal_3"/>
</dbReference>
<dbReference type="GO" id="GO:0007131">
    <property type="term" value="P:reciprocal meiotic recombination"/>
    <property type="evidence" value="ECO:0007669"/>
    <property type="project" value="InterPro"/>
</dbReference>
<dbReference type="PANTHER" id="PTHR36686:SF1">
    <property type="entry name" value="SYNAPTONEMAL COMPLEX CENTRAL ELEMENT PROTEIN 3"/>
    <property type="match status" value="1"/>
</dbReference>
<proteinExistence type="predicted"/>
<dbReference type="GO" id="GO:0007130">
    <property type="term" value="P:synaptonemal complex assembly"/>
    <property type="evidence" value="ECO:0007669"/>
    <property type="project" value="InterPro"/>
</dbReference>
<protein>
    <submittedName>
        <fullName evidence="1">SYCE3 protein</fullName>
    </submittedName>
</protein>
<accession>A0A7K7GR25</accession>
<reference evidence="1 2" key="1">
    <citation type="submission" date="2019-09" db="EMBL/GenBank/DDBJ databases">
        <title>Bird 10,000 Genomes (B10K) Project - Family phase.</title>
        <authorList>
            <person name="Zhang G."/>
        </authorList>
    </citation>
    <scope>NUCLEOTIDE SEQUENCE [LARGE SCALE GENOMIC DNA]</scope>
    <source>
        <strain evidence="1">OUT-0015</strain>
        <tissue evidence="1">Blood</tissue>
    </source>
</reference>
<keyword evidence="2" id="KW-1185">Reference proteome</keyword>
<dbReference type="EMBL" id="VZSK01001681">
    <property type="protein sequence ID" value="NWY71611.1"/>
    <property type="molecule type" value="Genomic_DNA"/>
</dbReference>
<dbReference type="Pfam" id="PF15191">
    <property type="entry name" value="Synaptonemal_3"/>
    <property type="match status" value="1"/>
</dbReference>
<feature type="non-terminal residue" evidence="1">
    <location>
        <position position="75"/>
    </location>
</feature>
<gene>
    <name evidence="1" type="primary">Syce3</name>
    <name evidence="1" type="ORF">ERIRUB_R05141</name>
</gene>
<organism evidence="1 2">
    <name type="scientific">Erithacus rubecula</name>
    <name type="common">European robin</name>
    <dbReference type="NCBI Taxonomy" id="37610"/>
    <lineage>
        <taxon>Eukaryota</taxon>
        <taxon>Metazoa</taxon>
        <taxon>Chordata</taxon>
        <taxon>Craniata</taxon>
        <taxon>Vertebrata</taxon>
        <taxon>Euteleostomi</taxon>
        <taxon>Archelosauria</taxon>
        <taxon>Archosauria</taxon>
        <taxon>Dinosauria</taxon>
        <taxon>Saurischia</taxon>
        <taxon>Theropoda</taxon>
        <taxon>Coelurosauria</taxon>
        <taxon>Aves</taxon>
        <taxon>Neognathae</taxon>
        <taxon>Neoaves</taxon>
        <taxon>Telluraves</taxon>
        <taxon>Australaves</taxon>
        <taxon>Passeriformes</taxon>
        <taxon>Turdidae</taxon>
        <taxon>Erithacus</taxon>
    </lineage>
</organism>
<evidence type="ECO:0000313" key="2">
    <source>
        <dbReference type="Proteomes" id="UP000529965"/>
    </source>
</evidence>
<comment type="caution">
    <text evidence="1">The sequence shown here is derived from an EMBL/GenBank/DDBJ whole genome shotgun (WGS) entry which is preliminary data.</text>
</comment>
<evidence type="ECO:0000313" key="1">
    <source>
        <dbReference type="EMBL" id="NWY71611.1"/>
    </source>
</evidence>
<dbReference type="GO" id="GO:0007283">
    <property type="term" value="P:spermatogenesis"/>
    <property type="evidence" value="ECO:0007669"/>
    <property type="project" value="InterPro"/>
</dbReference>
<dbReference type="PANTHER" id="PTHR36686">
    <property type="entry name" value="SYNAPTONEMAL COMPLEX CENTRAL ELEMENT PROTEIN 3"/>
    <property type="match status" value="1"/>
</dbReference>
<dbReference type="AlphaFoldDB" id="A0A7K7GR25"/>
<name>A0A7K7GR25_ERIRU</name>
<sequence length="75" mass="8685">MAEPESQEGNCDNRGKNAENFKMDILSCLREMEKLTVHVTCMTYDCVNTQTNPDLSNAMQRLEHAFLMCREQIKK</sequence>
<feature type="non-terminal residue" evidence="1">
    <location>
        <position position="1"/>
    </location>
</feature>
<dbReference type="Proteomes" id="UP000529965">
    <property type="component" value="Unassembled WGS sequence"/>
</dbReference>